<keyword evidence="2 4" id="KW-0808">Transferase</keyword>
<keyword evidence="3 4" id="KW-0418">Kinase</keyword>
<dbReference type="InterPro" id="IPR004381">
    <property type="entry name" value="Glycerate_kinase"/>
</dbReference>
<dbReference type="PANTHER" id="PTHR21599">
    <property type="entry name" value="GLYCERATE KINASE"/>
    <property type="match status" value="1"/>
</dbReference>
<evidence type="ECO:0000256" key="2">
    <source>
        <dbReference type="ARBA" id="ARBA00022679"/>
    </source>
</evidence>
<dbReference type="Gene3D" id="3.40.50.10350">
    <property type="entry name" value="Glycerate kinase, domain 1"/>
    <property type="match status" value="1"/>
</dbReference>
<dbReference type="PANTHER" id="PTHR21599:SF0">
    <property type="entry name" value="GLYCERATE KINASE"/>
    <property type="match status" value="1"/>
</dbReference>
<dbReference type="InterPro" id="IPR018197">
    <property type="entry name" value="Glycerate_kinase_RE-like"/>
</dbReference>
<evidence type="ECO:0000256" key="4">
    <source>
        <dbReference type="PIRNR" id="PIRNR006078"/>
    </source>
</evidence>
<dbReference type="InterPro" id="IPR036129">
    <property type="entry name" value="Glycerate_kinase_sf"/>
</dbReference>
<dbReference type="GO" id="GO:0016301">
    <property type="term" value="F:kinase activity"/>
    <property type="evidence" value="ECO:0007669"/>
    <property type="project" value="UniProtKB-KW"/>
</dbReference>
<dbReference type="InterPro" id="IPR018193">
    <property type="entry name" value="Glyc_kinase_flavodox-like_fold"/>
</dbReference>
<dbReference type="EMBL" id="CP023482">
    <property type="protein sequence ID" value="ATH97442.1"/>
    <property type="molecule type" value="Genomic_DNA"/>
</dbReference>
<organism evidence="5 6">
    <name type="scientific">Dermabacter jinjuensis</name>
    <dbReference type="NCBI Taxonomy" id="1667168"/>
    <lineage>
        <taxon>Bacteria</taxon>
        <taxon>Bacillati</taxon>
        <taxon>Actinomycetota</taxon>
        <taxon>Actinomycetes</taxon>
        <taxon>Micrococcales</taxon>
        <taxon>Dermabacteraceae</taxon>
        <taxon>Dermabacter</taxon>
    </lineage>
</organism>
<evidence type="ECO:0000256" key="1">
    <source>
        <dbReference type="ARBA" id="ARBA00006284"/>
    </source>
</evidence>
<sequence length="395" mass="39797">MRVLIAPDSFKESMSAREAAEAIARGVRAVVPGAACTLAPVSDGGEGFTASLGAALGATLHSVTVSDALGRPVGAEHALAPGAQPSTAVLEMASAAGLMHLQSGERDPMRASTRGVGELISSALDRLGEGGRLIIGIGGSATNDGGVGMLGALGARFLDSDGRPLPPVPASLAGRLARIDVSGLDPRLFEVSIEVACDVTNPLLGTSGASAIFGPQKGADRATVAKLEGFLGELVEAAEASDPSLDARAHATDPGAGAAGGLGWALATFLDARFEPGFDLVARTVGLEQVIENADLVFTGEGAIDAQTLYGKAPAGVAALARRHGVSCVVFAGRIGEGAEVLYAHGVSALVPIVQGVTTLEEALNDGPRNLERAAATSMRLMEIGNIAVHSHRAE</sequence>
<evidence type="ECO:0000256" key="3">
    <source>
        <dbReference type="ARBA" id="ARBA00022777"/>
    </source>
</evidence>
<dbReference type="Proteomes" id="UP000815698">
    <property type="component" value="Chromosome"/>
</dbReference>
<dbReference type="NCBIfam" id="TIGR00045">
    <property type="entry name" value="glycerate kinase"/>
    <property type="match status" value="1"/>
</dbReference>
<dbReference type="Gene3D" id="3.90.1510.10">
    <property type="entry name" value="Glycerate kinase, domain 2"/>
    <property type="match status" value="1"/>
</dbReference>
<gene>
    <name evidence="5" type="ORF">COP05_10480</name>
</gene>
<proteinExistence type="inferred from homology"/>
<dbReference type="SUPFAM" id="SSF110738">
    <property type="entry name" value="Glycerate kinase I"/>
    <property type="match status" value="1"/>
</dbReference>
<dbReference type="PIRSF" id="PIRSF006078">
    <property type="entry name" value="GlxK"/>
    <property type="match status" value="1"/>
</dbReference>
<dbReference type="Pfam" id="PF02595">
    <property type="entry name" value="Gly_kinase"/>
    <property type="match status" value="1"/>
</dbReference>
<dbReference type="RefSeq" id="WP_096883466.1">
    <property type="nucleotide sequence ID" value="NZ_CP023482.1"/>
</dbReference>
<accession>A0ABN5DSF0</accession>
<reference evidence="5 6" key="1">
    <citation type="journal article" date="2016" name="Int. J. Syst. Evol. Microbiol.">
        <title>Dermabacter jinjuensis sp. nov., a novel species of the genus Dermabacter isolated from a clinical specimen.</title>
        <authorList>
            <person name="Park Y.K."/>
            <person name="Lee K.M."/>
            <person name="Lee W.K."/>
            <person name="Cho M.J."/>
            <person name="Lee H.S."/>
            <person name="Cho Y.G."/>
            <person name="Lee Y.C."/>
            <person name="Lee W.K."/>
            <person name="Seong W.K."/>
            <person name="Hwang K.J."/>
        </authorList>
    </citation>
    <scope>NUCLEOTIDE SEQUENCE [LARGE SCALE GENOMIC DNA]</scope>
    <source>
        <strain evidence="5 6">32T</strain>
    </source>
</reference>
<protein>
    <submittedName>
        <fullName evidence="5">Glycerate kinase</fullName>
    </submittedName>
</protein>
<name>A0ABN5DSF0_9MICO</name>
<comment type="similarity">
    <text evidence="1 4">Belongs to the glycerate kinase type-1 family.</text>
</comment>
<evidence type="ECO:0000313" key="5">
    <source>
        <dbReference type="EMBL" id="ATH97442.1"/>
    </source>
</evidence>
<evidence type="ECO:0000313" key="6">
    <source>
        <dbReference type="Proteomes" id="UP000815698"/>
    </source>
</evidence>
<keyword evidence="6" id="KW-1185">Reference proteome</keyword>